<name>A0A2G8JVW0_STIJA</name>
<comment type="caution">
    <text evidence="2">The sequence shown here is derived from an EMBL/GenBank/DDBJ whole genome shotgun (WGS) entry which is preliminary data.</text>
</comment>
<evidence type="ECO:0000313" key="2">
    <source>
        <dbReference type="EMBL" id="PIK39815.1"/>
    </source>
</evidence>
<gene>
    <name evidence="2" type="ORF">BSL78_23350</name>
</gene>
<evidence type="ECO:0000256" key="1">
    <source>
        <dbReference type="SAM" id="MobiDB-lite"/>
    </source>
</evidence>
<dbReference type="EMBL" id="MRZV01001198">
    <property type="protein sequence ID" value="PIK39815.1"/>
    <property type="molecule type" value="Genomic_DNA"/>
</dbReference>
<feature type="compositionally biased region" description="Basic and acidic residues" evidence="1">
    <location>
        <begin position="113"/>
        <end position="127"/>
    </location>
</feature>
<keyword evidence="3" id="KW-1185">Reference proteome</keyword>
<accession>A0A2G8JVW0</accession>
<sequence>MQAVPAFRDVGQAWILPQMSHLQQGHQMQRLYELARGPLEGSGGLVGGQSPEERPGQLGSREPGKPGKAPAKKPKRPRVSASSRDPGGSQYDPEGVAEVAVHAQSKPLSPTREASRQAEPSLDHEWVAKVAVRSRPSSPTRGASKEAGSTQDPGRPEGPAPRSQSQSMERLPETREPG</sequence>
<proteinExistence type="predicted"/>
<reference evidence="2 3" key="1">
    <citation type="journal article" date="2017" name="PLoS Biol.">
        <title>The sea cucumber genome provides insights into morphological evolution and visceral regeneration.</title>
        <authorList>
            <person name="Zhang X."/>
            <person name="Sun L."/>
            <person name="Yuan J."/>
            <person name="Sun Y."/>
            <person name="Gao Y."/>
            <person name="Zhang L."/>
            <person name="Li S."/>
            <person name="Dai H."/>
            <person name="Hamel J.F."/>
            <person name="Liu C."/>
            <person name="Yu Y."/>
            <person name="Liu S."/>
            <person name="Lin W."/>
            <person name="Guo K."/>
            <person name="Jin S."/>
            <person name="Xu P."/>
            <person name="Storey K.B."/>
            <person name="Huan P."/>
            <person name="Zhang T."/>
            <person name="Zhou Y."/>
            <person name="Zhang J."/>
            <person name="Lin C."/>
            <person name="Li X."/>
            <person name="Xing L."/>
            <person name="Huo D."/>
            <person name="Sun M."/>
            <person name="Wang L."/>
            <person name="Mercier A."/>
            <person name="Li F."/>
            <person name="Yang H."/>
            <person name="Xiang J."/>
        </authorList>
    </citation>
    <scope>NUCLEOTIDE SEQUENCE [LARGE SCALE GENOMIC DNA]</scope>
    <source>
        <strain evidence="2">Shaxun</strain>
        <tissue evidence="2">Muscle</tissue>
    </source>
</reference>
<organism evidence="2 3">
    <name type="scientific">Stichopus japonicus</name>
    <name type="common">Sea cucumber</name>
    <dbReference type="NCBI Taxonomy" id="307972"/>
    <lineage>
        <taxon>Eukaryota</taxon>
        <taxon>Metazoa</taxon>
        <taxon>Echinodermata</taxon>
        <taxon>Eleutherozoa</taxon>
        <taxon>Echinozoa</taxon>
        <taxon>Holothuroidea</taxon>
        <taxon>Aspidochirotacea</taxon>
        <taxon>Aspidochirotida</taxon>
        <taxon>Stichopodidae</taxon>
        <taxon>Apostichopus</taxon>
    </lineage>
</organism>
<feature type="region of interest" description="Disordered" evidence="1">
    <location>
        <begin position="33"/>
        <end position="178"/>
    </location>
</feature>
<protein>
    <submittedName>
        <fullName evidence="2">Uncharacterized protein</fullName>
    </submittedName>
</protein>
<dbReference type="Proteomes" id="UP000230750">
    <property type="component" value="Unassembled WGS sequence"/>
</dbReference>
<dbReference type="AlphaFoldDB" id="A0A2G8JVW0"/>
<feature type="compositionally biased region" description="Polar residues" evidence="1">
    <location>
        <begin position="135"/>
        <end position="152"/>
    </location>
</feature>
<evidence type="ECO:0000313" key="3">
    <source>
        <dbReference type="Proteomes" id="UP000230750"/>
    </source>
</evidence>